<proteinExistence type="predicted"/>
<evidence type="ECO:0000313" key="4">
    <source>
        <dbReference type="Proteomes" id="UP000747110"/>
    </source>
</evidence>
<protein>
    <submittedName>
        <fullName evidence="2">Uncharacterized protein</fullName>
    </submittedName>
</protein>
<dbReference type="EMBL" id="BNCQ01000022">
    <property type="protein sequence ID" value="GIM06653.1"/>
    <property type="molecule type" value="Genomic_DNA"/>
</dbReference>
<feature type="compositionally biased region" description="Low complexity" evidence="1">
    <location>
        <begin position="1425"/>
        <end position="1454"/>
    </location>
</feature>
<feature type="compositionally biased region" description="Low complexity" evidence="1">
    <location>
        <begin position="103"/>
        <end position="113"/>
    </location>
</feature>
<accession>A0A8J4CP26</accession>
<feature type="compositionally biased region" description="Pro residues" evidence="1">
    <location>
        <begin position="504"/>
        <end position="514"/>
    </location>
</feature>
<dbReference type="InterPro" id="IPR010736">
    <property type="entry name" value="SHIPPO-rpt"/>
</dbReference>
<feature type="compositionally biased region" description="Gly residues" evidence="1">
    <location>
        <begin position="1492"/>
        <end position="1501"/>
    </location>
</feature>
<dbReference type="Proteomes" id="UP000722791">
    <property type="component" value="Unassembled WGS sequence"/>
</dbReference>
<feature type="region of interest" description="Disordered" evidence="1">
    <location>
        <begin position="403"/>
        <end position="1278"/>
    </location>
</feature>
<dbReference type="InterPro" id="IPR051291">
    <property type="entry name" value="CIMAP"/>
</dbReference>
<feature type="region of interest" description="Disordered" evidence="1">
    <location>
        <begin position="1787"/>
        <end position="1846"/>
    </location>
</feature>
<feature type="compositionally biased region" description="Low complexity" evidence="1">
    <location>
        <begin position="1517"/>
        <end position="1531"/>
    </location>
</feature>
<feature type="compositionally biased region" description="Low complexity" evidence="1">
    <location>
        <begin position="541"/>
        <end position="550"/>
    </location>
</feature>
<feature type="region of interest" description="Disordered" evidence="1">
    <location>
        <begin position="1294"/>
        <end position="1461"/>
    </location>
</feature>
<feature type="compositionally biased region" description="Basic residues" evidence="1">
    <location>
        <begin position="1264"/>
        <end position="1273"/>
    </location>
</feature>
<dbReference type="PANTHER" id="PTHR21580">
    <property type="entry name" value="SHIPPO-1-RELATED"/>
    <property type="match status" value="1"/>
</dbReference>
<organism evidence="2 4">
    <name type="scientific">Volvox reticuliferus</name>
    <dbReference type="NCBI Taxonomy" id="1737510"/>
    <lineage>
        <taxon>Eukaryota</taxon>
        <taxon>Viridiplantae</taxon>
        <taxon>Chlorophyta</taxon>
        <taxon>core chlorophytes</taxon>
        <taxon>Chlorophyceae</taxon>
        <taxon>CS clade</taxon>
        <taxon>Chlamydomonadales</taxon>
        <taxon>Volvocaceae</taxon>
        <taxon>Volvox</taxon>
    </lineage>
</organism>
<feature type="compositionally biased region" description="Polar residues" evidence="1">
    <location>
        <begin position="930"/>
        <end position="946"/>
    </location>
</feature>
<feature type="region of interest" description="Disordered" evidence="1">
    <location>
        <begin position="99"/>
        <end position="119"/>
    </location>
</feature>
<feature type="compositionally biased region" description="Low complexity" evidence="1">
    <location>
        <begin position="1362"/>
        <end position="1371"/>
    </location>
</feature>
<feature type="compositionally biased region" description="Low complexity" evidence="1">
    <location>
        <begin position="1041"/>
        <end position="1060"/>
    </location>
</feature>
<feature type="compositionally biased region" description="Gly residues" evidence="1">
    <location>
        <begin position="1566"/>
        <end position="1579"/>
    </location>
</feature>
<reference evidence="2" key="1">
    <citation type="journal article" date="2021" name="Proc. Natl. Acad. Sci. U.S.A.">
        <title>Three genomes in the algal genus Volvox reveal the fate of a haploid sex-determining region after a transition to homothallism.</title>
        <authorList>
            <person name="Yamamoto K."/>
            <person name="Hamaji T."/>
            <person name="Kawai-Toyooka H."/>
            <person name="Matsuzaki R."/>
            <person name="Takahashi F."/>
            <person name="Nishimura Y."/>
            <person name="Kawachi M."/>
            <person name="Noguchi H."/>
            <person name="Minakuchi Y."/>
            <person name="Umen J.G."/>
            <person name="Toyoda A."/>
            <person name="Nozaki H."/>
        </authorList>
    </citation>
    <scope>NUCLEOTIDE SEQUENCE</scope>
    <source>
        <strain evidence="3">NIES-3785</strain>
        <strain evidence="2">NIES-3786</strain>
    </source>
</reference>
<sequence length="1846" mass="191209">MPKQRNSFLVTTGDRTIDGWVTQAQAQAPAFGAPFTFGTDLRFTRKPLLHLTAPQLRSLAYLDPAAAAAQTALRNPQNAPVVRARIVRHGSLDGSGFLNATVAPPQAQPQQQARPRRRWRHSFHANSQNMPPSTAIAVPPSAAEVPTAAASFPGNLSVAQRMVPAPPPMNATVSRAPVVLPHGRRVTKATGLVLREWGSLYPQAWAPAGADGGEVLPLQSFRTVTGPLPTAVALESMLVVERQDAADWRRASAAATVATKIGPTAQRRKAKGHPAGCRCPACTSLVAMYYSESEDSEDDTPGPGQYDVAGASGTVGRNGPAFTIRGRTAPPPSATFINPEAAKVPGPGAYNVPRPFTDGPAFTIKGRPRGPSTLPDDLPGPGEYYDSRKTTIREGPAFTLAGKAKRKFETDAPGPGAYSVEGPSKTGPAISIAGRPRSRAPEPTPGPQHYQHGRALSPGRDGPAYTIGTRQDPKPDTDVPAPGEYDLPTAWRTGPAVSFAGKPVPKPDPEPSPGPGQYHMPPRPGTGLPAFTFGARPQEPGPGDDLPGPGTYYRPIGTDGPAFTIASRPASPGPGQRDDEPLPGPGAYDPQPGGGAGPSSPSGPAYTFGARPPERSPPPSPGPGTYRPEETLAGVLPGGNGPAYTLGTRPLSKDQPDSPGPGDYHPSDPALSTGPAFTMAGRPVERDPRADLPAPGEYEIGIRPSDGPAFTIRGRPVEEKQPVSPGPGEYNSPAPCAGPAYTIAGRPSSPGAISPDPNEEFPGPGAYDILQQLPTGPAYTLRGRPEERSPPPSPGPGDYTKHVGPRGPAFSIRGKPVEPEPPLPFVGPGAYDPEKTLSSAPAFTLQGRPREQERPPSPGPGEYDAYGSDAHRGPAWTMVGRSGDQGGADGPAPGSYDLPATPRGPAYTMRSRAPEPSQERSGPGPGEYSAPSSPTGPAYSFQSRPTPQEAPESPGPGDYQQLNAGRSGPAFTIKGRHDNGPPADPDIPGPGMYGNPDPEALGHSGPAYTLRSRLASRTEEGPGPGEYDSPGSPAGPAYTIAGRPASPGAPASPGPGAYSPTRRPDGPAFSIAPKVNAAETDPTPAPGDYGTADRAPLGPAWSLSQRLPTEPPNDGPGPGEYYCPPSAGGPAFTMGSKLENRRRKKRSQLAPEPGQYWSPPPPSGPAWTIGARSPRPTIYKPEAGPGDYDDRLDMHTGSAFTLRPRTSSSPPDPVPGPGTYNDAKPFPNPLGTVISRPRAHTERDPVYITDMGGPYDDTMTPRRSPARPSRKVTFHQDTLFRDSLEPTYSGRVRFEESTVSGPGGAVVPSPRARGRVVPPVTYLAPSPPRESGISAGTTYPGYNVRGTKDQESRPAKAAPRSQQQQQGQQQRQQHRWMGVSNIPSSRFQQQQQQQEIDNLPPQNQAVQMEHRAGGHRPASRERQRQQQQPQLQRGAGKGATAAGPEAAASTSSGAEPRDMELDRAVQMYRRVALEKRYLAAVGAAADGEVGRDGGGSSGNGEGWVAAAAAGDGGGRVVAGVRSSPQQRPQSQLHKQQAGRIGATTAPKHRAATPTPGRRPPAPASAGAGGGGGGRSGGGSSLLTRPVTYPQQQHYMAELAAHQAASERERKGKGTPATTPMRPPAQPQPQPAPQVASAAELAVVARAQQAAGRQALWTAAAEGRTAPGLGGPPAMTHGPMGIPVARARRRLEAGVTPGGPSTVGLSPRDAALARAAAYMAGRGASGLIPVGVGKPVSQAHGSAAGSDAGVVATTAERARPTSVGTQAGPEYAPRAPRVMSAPAACVSELGGRPASRGKSGNWDGAQAADRRGAAAPATTGGYLGLNAGAPSVPKSGNRRSGAASARK</sequence>
<feature type="compositionally biased region" description="Pro residues" evidence="1">
    <location>
        <begin position="1620"/>
        <end position="1631"/>
    </location>
</feature>
<dbReference type="OrthoDB" id="429991at2759"/>
<feature type="region of interest" description="Disordered" evidence="1">
    <location>
        <begin position="1483"/>
        <end position="1635"/>
    </location>
</feature>
<feature type="compositionally biased region" description="Low complexity" evidence="1">
    <location>
        <begin position="1802"/>
        <end position="1819"/>
    </location>
</feature>
<feature type="region of interest" description="Disordered" evidence="1">
    <location>
        <begin position="356"/>
        <end position="383"/>
    </location>
</feature>
<dbReference type="EMBL" id="BNCP01000028">
    <property type="protein sequence ID" value="GIL83913.1"/>
    <property type="molecule type" value="Genomic_DNA"/>
</dbReference>
<feature type="region of interest" description="Disordered" evidence="1">
    <location>
        <begin position="293"/>
        <end position="333"/>
    </location>
</feature>
<dbReference type="Proteomes" id="UP000747110">
    <property type="component" value="Unassembled WGS sequence"/>
</dbReference>
<feature type="compositionally biased region" description="Basic and acidic residues" evidence="1">
    <location>
        <begin position="1408"/>
        <end position="1424"/>
    </location>
</feature>
<gene>
    <name evidence="2" type="ORF">Vretifemale_12656</name>
    <name evidence="3" type="ORF">Vretimale_10916</name>
</gene>
<name>A0A8J4CP26_9CHLO</name>
<dbReference type="PANTHER" id="PTHR21580:SF28">
    <property type="entry name" value="BOREALIN N-TERMINAL DOMAIN-CONTAINING PROTEIN-RELATED"/>
    <property type="match status" value="1"/>
</dbReference>
<dbReference type="Pfam" id="PF07004">
    <property type="entry name" value="SHIPPO-rpt"/>
    <property type="match status" value="19"/>
</dbReference>
<evidence type="ECO:0000313" key="2">
    <source>
        <dbReference type="EMBL" id="GIL83913.1"/>
    </source>
</evidence>
<evidence type="ECO:0000256" key="1">
    <source>
        <dbReference type="SAM" id="MobiDB-lite"/>
    </source>
</evidence>
<evidence type="ECO:0000313" key="3">
    <source>
        <dbReference type="EMBL" id="GIM06653.1"/>
    </source>
</evidence>
<keyword evidence="4" id="KW-1185">Reference proteome</keyword>
<comment type="caution">
    <text evidence="2">The sequence shown here is derived from an EMBL/GenBank/DDBJ whole genome shotgun (WGS) entry which is preliminary data.</text>
</comment>